<sequence>MRTVLCSGPFIPEINVGYNVQANGVSINFLKDPFCFRDKTMKIVNSKRSNRGSNEGALPNYENEETVNPVITVQATELHGCVYQGGRTIGETARYEHELTYEDGLVYEDGLECEGGLAYAGGLPRKSARFPHNKSTINPSEVKNVCLHDDKMKYTLKSAEGERIFEIPKLDIRKKKYTVQTN</sequence>
<dbReference type="AlphaFoldDB" id="A0A0D9QTR1"/>
<name>A0A0D9QTR1_PLAFR</name>
<accession>A0A0D9QTR1</accession>
<gene>
    <name evidence="1" type="ORF">AK88_01202</name>
</gene>
<organism evidence="1 2">
    <name type="scientific">Plasmodium fragile</name>
    <dbReference type="NCBI Taxonomy" id="5857"/>
    <lineage>
        <taxon>Eukaryota</taxon>
        <taxon>Sar</taxon>
        <taxon>Alveolata</taxon>
        <taxon>Apicomplexa</taxon>
        <taxon>Aconoidasida</taxon>
        <taxon>Haemosporida</taxon>
        <taxon>Plasmodiidae</taxon>
        <taxon>Plasmodium</taxon>
        <taxon>Plasmodium (Plasmodium)</taxon>
    </lineage>
</organism>
<keyword evidence="2" id="KW-1185">Reference proteome</keyword>
<evidence type="ECO:0000313" key="1">
    <source>
        <dbReference type="EMBL" id="KJP89116.1"/>
    </source>
</evidence>
<dbReference type="RefSeq" id="XP_012334261.1">
    <property type="nucleotide sequence ID" value="XM_012478838.1"/>
</dbReference>
<dbReference type="OMA" id="PEINVGY"/>
<dbReference type="GeneID" id="24266516"/>
<dbReference type="OrthoDB" id="386034at2759"/>
<dbReference type="EMBL" id="KQ001654">
    <property type="protein sequence ID" value="KJP89116.1"/>
    <property type="molecule type" value="Genomic_DNA"/>
</dbReference>
<protein>
    <submittedName>
        <fullName evidence="1">Uncharacterized protein</fullName>
    </submittedName>
</protein>
<dbReference type="Proteomes" id="UP000054561">
    <property type="component" value="Unassembled WGS sequence"/>
</dbReference>
<reference evidence="1 2" key="1">
    <citation type="submission" date="2014-03" db="EMBL/GenBank/DDBJ databases">
        <title>The Genome Sequence of Plasmodium fragile nilgiri.</title>
        <authorList>
            <consortium name="The Broad Institute Genomics Platform"/>
            <consortium name="The Broad Institute Genome Sequencing Center for Infectious Disease"/>
            <person name="Neafsey D."/>
            <person name="Duraisingh M."/>
            <person name="Young S.K."/>
            <person name="Zeng Q."/>
            <person name="Gargeya S."/>
            <person name="Abouelleil A."/>
            <person name="Alvarado L."/>
            <person name="Chapman S.B."/>
            <person name="Gainer-Dewar J."/>
            <person name="Goldberg J."/>
            <person name="Griggs A."/>
            <person name="Gujja S."/>
            <person name="Hansen M."/>
            <person name="Howarth C."/>
            <person name="Imamovic A."/>
            <person name="Larimer J."/>
            <person name="Pearson M."/>
            <person name="Poon T.W."/>
            <person name="Priest M."/>
            <person name="Roberts A."/>
            <person name="Saif S."/>
            <person name="Shea T."/>
            <person name="Sykes S."/>
            <person name="Wortman J."/>
            <person name="Nusbaum C."/>
            <person name="Birren B."/>
        </authorList>
    </citation>
    <scope>NUCLEOTIDE SEQUENCE [LARGE SCALE GENOMIC DNA]</scope>
    <source>
        <strain evidence="2">nilgiri</strain>
    </source>
</reference>
<proteinExistence type="predicted"/>
<evidence type="ECO:0000313" key="2">
    <source>
        <dbReference type="Proteomes" id="UP000054561"/>
    </source>
</evidence>
<dbReference type="VEuPathDB" id="PlasmoDB:AK88_01202"/>